<protein>
    <submittedName>
        <fullName evidence="1">Uncharacterized protein</fullName>
    </submittedName>
</protein>
<organism evidence="1">
    <name type="scientific">viral metagenome</name>
    <dbReference type="NCBI Taxonomy" id="1070528"/>
    <lineage>
        <taxon>unclassified sequences</taxon>
        <taxon>metagenomes</taxon>
        <taxon>organismal metagenomes</taxon>
    </lineage>
</organism>
<dbReference type="EMBL" id="MN739921">
    <property type="protein sequence ID" value="QHT77818.1"/>
    <property type="molecule type" value="Genomic_DNA"/>
</dbReference>
<proteinExistence type="predicted"/>
<accession>A0A6C0HB43</accession>
<dbReference type="AlphaFoldDB" id="A0A6C0HB43"/>
<name>A0A6C0HB43_9ZZZZ</name>
<sequence length="33" mass="3586">MSNFQNLGVNVGKIFILLGDALNTKKIILNLLA</sequence>
<reference evidence="1" key="1">
    <citation type="journal article" date="2020" name="Nature">
        <title>Giant virus diversity and host interactions through global metagenomics.</title>
        <authorList>
            <person name="Schulz F."/>
            <person name="Roux S."/>
            <person name="Paez-Espino D."/>
            <person name="Jungbluth S."/>
            <person name="Walsh D.A."/>
            <person name="Denef V.J."/>
            <person name="McMahon K.D."/>
            <person name="Konstantinidis K.T."/>
            <person name="Eloe-Fadrosh E.A."/>
            <person name="Kyrpides N.C."/>
            <person name="Woyke T."/>
        </authorList>
    </citation>
    <scope>NUCLEOTIDE SEQUENCE</scope>
    <source>
        <strain evidence="1">GVMAG-M-3300023179-90</strain>
    </source>
</reference>
<evidence type="ECO:0000313" key="1">
    <source>
        <dbReference type="EMBL" id="QHT77818.1"/>
    </source>
</evidence>